<evidence type="ECO:0000313" key="2">
    <source>
        <dbReference type="Proteomes" id="UP000243217"/>
    </source>
</evidence>
<dbReference type="InterPro" id="IPR011009">
    <property type="entry name" value="Kinase-like_dom_sf"/>
</dbReference>
<reference evidence="1 2" key="1">
    <citation type="journal article" date="2014" name="Genome Biol. Evol.">
        <title>The secreted proteins of Achlya hypogyna and Thraustotheca clavata identify the ancestral oomycete secretome and reveal gene acquisitions by horizontal gene transfer.</title>
        <authorList>
            <person name="Misner I."/>
            <person name="Blouin N."/>
            <person name="Leonard G."/>
            <person name="Richards T.A."/>
            <person name="Lane C.E."/>
        </authorList>
    </citation>
    <scope>NUCLEOTIDE SEQUENCE [LARGE SCALE GENOMIC DNA]</scope>
    <source>
        <strain evidence="1 2">ATCC 34112</strain>
    </source>
</reference>
<accession>A0A1V9YU57</accession>
<protein>
    <recommendedName>
        <fullName evidence="3">Protein kinase domain-containing protein</fullName>
    </recommendedName>
</protein>
<dbReference type="Proteomes" id="UP000243217">
    <property type="component" value="Unassembled WGS sequence"/>
</dbReference>
<dbReference type="EMBL" id="JNBS01002784">
    <property type="protein sequence ID" value="OQR89302.1"/>
    <property type="molecule type" value="Genomic_DNA"/>
</dbReference>
<sequence>MTMHALLTGMVPNNRKLTPDRLSSVGKDFLCYMLQKDPKKRLTAKQLLVHFWFIDHSALAQFVDRVTDLIIVNNVKMCGLCGTDNIQSTVETLNLAAKCLSKENLDSKKLSELVDLT</sequence>
<evidence type="ECO:0000313" key="1">
    <source>
        <dbReference type="EMBL" id="OQR89302.1"/>
    </source>
</evidence>
<keyword evidence="2" id="KW-1185">Reference proteome</keyword>
<dbReference type="OrthoDB" id="5817230at2759"/>
<dbReference type="Gene3D" id="1.10.510.10">
    <property type="entry name" value="Transferase(Phosphotransferase) domain 1"/>
    <property type="match status" value="1"/>
</dbReference>
<gene>
    <name evidence="1" type="ORF">THRCLA_09808</name>
</gene>
<dbReference type="AlphaFoldDB" id="A0A1V9YU57"/>
<organism evidence="1 2">
    <name type="scientific">Thraustotheca clavata</name>
    <dbReference type="NCBI Taxonomy" id="74557"/>
    <lineage>
        <taxon>Eukaryota</taxon>
        <taxon>Sar</taxon>
        <taxon>Stramenopiles</taxon>
        <taxon>Oomycota</taxon>
        <taxon>Saprolegniomycetes</taxon>
        <taxon>Saprolegniales</taxon>
        <taxon>Achlyaceae</taxon>
        <taxon>Thraustotheca</taxon>
    </lineage>
</organism>
<dbReference type="SUPFAM" id="SSF56112">
    <property type="entry name" value="Protein kinase-like (PK-like)"/>
    <property type="match status" value="1"/>
</dbReference>
<name>A0A1V9YU57_9STRA</name>
<comment type="caution">
    <text evidence="1">The sequence shown here is derived from an EMBL/GenBank/DDBJ whole genome shotgun (WGS) entry which is preliminary data.</text>
</comment>
<evidence type="ECO:0008006" key="3">
    <source>
        <dbReference type="Google" id="ProtNLM"/>
    </source>
</evidence>
<proteinExistence type="predicted"/>